<organism evidence="1 2">
    <name type="scientific">Candidatus Giovannonibacteria bacterium RIFCSPHIGHO2_02_FULL_46_20</name>
    <dbReference type="NCBI Taxonomy" id="1798338"/>
    <lineage>
        <taxon>Bacteria</taxon>
        <taxon>Candidatus Giovannoniibacteriota</taxon>
    </lineage>
</organism>
<accession>A0A1F5WFU2</accession>
<sequence>MRISIASQKEKRKGSRAPRRNLLCLFPFYNLDCGVLSMNTKKCGKDWKKRVQDVLDAGEKQSVESGLWKETKHPIQYITKERFSYLYCSQCKLAYSPDQISHYDYHHGKYRDTLKQQVCPRCSGKLEQKECSRQEYCQLLGHLMQQASVITDHYGVDKVTDECRVCGKRDSYIDD</sequence>
<dbReference type="STRING" id="1798338.A3J56_00985"/>
<evidence type="ECO:0000313" key="1">
    <source>
        <dbReference type="EMBL" id="OGF74496.1"/>
    </source>
</evidence>
<proteinExistence type="predicted"/>
<evidence type="ECO:0000313" key="2">
    <source>
        <dbReference type="Proteomes" id="UP000178406"/>
    </source>
</evidence>
<name>A0A1F5WFU2_9BACT</name>
<dbReference type="Proteomes" id="UP000178406">
    <property type="component" value="Unassembled WGS sequence"/>
</dbReference>
<gene>
    <name evidence="1" type="ORF">A3J56_00985</name>
</gene>
<dbReference type="AlphaFoldDB" id="A0A1F5WFU2"/>
<dbReference type="EMBL" id="MFHQ01000017">
    <property type="protein sequence ID" value="OGF74496.1"/>
    <property type="molecule type" value="Genomic_DNA"/>
</dbReference>
<reference evidence="1 2" key="1">
    <citation type="journal article" date="2016" name="Nat. Commun.">
        <title>Thousands of microbial genomes shed light on interconnected biogeochemical processes in an aquifer system.</title>
        <authorList>
            <person name="Anantharaman K."/>
            <person name="Brown C.T."/>
            <person name="Hug L.A."/>
            <person name="Sharon I."/>
            <person name="Castelle C.J."/>
            <person name="Probst A.J."/>
            <person name="Thomas B.C."/>
            <person name="Singh A."/>
            <person name="Wilkins M.J."/>
            <person name="Karaoz U."/>
            <person name="Brodie E.L."/>
            <person name="Williams K.H."/>
            <person name="Hubbard S.S."/>
            <person name="Banfield J.F."/>
        </authorList>
    </citation>
    <scope>NUCLEOTIDE SEQUENCE [LARGE SCALE GENOMIC DNA]</scope>
</reference>
<comment type="caution">
    <text evidence="1">The sequence shown here is derived from an EMBL/GenBank/DDBJ whole genome shotgun (WGS) entry which is preliminary data.</text>
</comment>
<protein>
    <submittedName>
        <fullName evidence="1">Uncharacterized protein</fullName>
    </submittedName>
</protein>